<sequence length="482" mass="50701">MHIGIIGAGAAAVALLDALAAADDKPSGITVFDSAPAPWRGRPYQPDLDAVRVNAPPPIMSARAGDPGHYQRWLAGRDVAGYLDEGLGQPLVPRAVYGEYLEDTAREAIELLGRAGCPVRVVRSAVTGFSRAERAVLHTAGGDRVPVDRAVLAVGGGGPRDHYGLTGAPGYVNEPYPLASTLAELPADRHVAVIGSGLTAVDIAVALAANGHTGPISLLSRSGRLPFVQQRPVRLDPVHLTPAAVREQARHGELRFAQLVSLMRDELRSLGQDFDTLAAEITGDEDPIVGLRRQLDAVDAPHLGRRLLAMVIRTVGPTAWPLLAERDREMLRASHFRTINSLSSPMVPHNARIVLRLLDSGQLRLCAGVTKIEANSGGGFTVRDGRSWTADTVFNAVNPPAYTTPRETQSLISALLATGAAETHPAGGLRAEPGSRRLMVGGTPDPSWHVLGNLAADSMFIATNPPGLAAEAAGLARALLGG</sequence>
<reference evidence="2 3" key="1">
    <citation type="submission" date="2019-06" db="EMBL/GenBank/DDBJ databases">
        <title>Sequencing the genomes of 1000 actinobacteria strains.</title>
        <authorList>
            <person name="Klenk H.-P."/>
        </authorList>
    </citation>
    <scope>NUCLEOTIDE SEQUENCE [LARGE SCALE GENOMIC DNA]</scope>
    <source>
        <strain evidence="2 3">DSM 103495</strain>
    </source>
</reference>
<dbReference type="SUPFAM" id="SSF51905">
    <property type="entry name" value="FAD/NAD(P)-binding domain"/>
    <property type="match status" value="2"/>
</dbReference>
<dbReference type="InterPro" id="IPR038732">
    <property type="entry name" value="HpyO/CreE_NAD-binding"/>
</dbReference>
<dbReference type="InterPro" id="IPR052189">
    <property type="entry name" value="L-asp_N-monooxygenase_NS-form"/>
</dbReference>
<gene>
    <name evidence="2" type="ORF">FB390_3212</name>
</gene>
<evidence type="ECO:0000313" key="2">
    <source>
        <dbReference type="EMBL" id="TQM31553.1"/>
    </source>
</evidence>
<protein>
    <submittedName>
        <fullName evidence="2">Putative NAD(P)/FAD-binding protein YdhS</fullName>
    </submittedName>
</protein>
<dbReference type="PANTHER" id="PTHR40254:SF1">
    <property type="entry name" value="BLR0577 PROTEIN"/>
    <property type="match status" value="1"/>
</dbReference>
<keyword evidence="3" id="KW-1185">Reference proteome</keyword>
<dbReference type="AlphaFoldDB" id="A0A543FCH6"/>
<evidence type="ECO:0000313" key="3">
    <source>
        <dbReference type="Proteomes" id="UP000316331"/>
    </source>
</evidence>
<dbReference type="Proteomes" id="UP000316331">
    <property type="component" value="Unassembled WGS sequence"/>
</dbReference>
<dbReference type="Gene3D" id="3.50.50.60">
    <property type="entry name" value="FAD/NAD(P)-binding domain"/>
    <property type="match status" value="1"/>
</dbReference>
<dbReference type="OrthoDB" id="101972at2"/>
<name>A0A543FCH6_9NOCA</name>
<proteinExistence type="predicted"/>
<dbReference type="EMBL" id="VFPG01000001">
    <property type="protein sequence ID" value="TQM31553.1"/>
    <property type="molecule type" value="Genomic_DNA"/>
</dbReference>
<dbReference type="Pfam" id="PF13454">
    <property type="entry name" value="NAD_binding_9"/>
    <property type="match status" value="1"/>
</dbReference>
<comment type="caution">
    <text evidence="2">The sequence shown here is derived from an EMBL/GenBank/DDBJ whole genome shotgun (WGS) entry which is preliminary data.</text>
</comment>
<feature type="domain" description="FAD-dependent urate hydroxylase HpyO/Asp monooxygenase CreE-like FAD/NAD(P)-binding" evidence="1">
    <location>
        <begin position="5"/>
        <end position="155"/>
    </location>
</feature>
<organism evidence="2 3">
    <name type="scientific">Nocardia bhagyanarayanae</name>
    <dbReference type="NCBI Taxonomy" id="1215925"/>
    <lineage>
        <taxon>Bacteria</taxon>
        <taxon>Bacillati</taxon>
        <taxon>Actinomycetota</taxon>
        <taxon>Actinomycetes</taxon>
        <taxon>Mycobacteriales</taxon>
        <taxon>Nocardiaceae</taxon>
        <taxon>Nocardia</taxon>
    </lineage>
</organism>
<dbReference type="RefSeq" id="WP_141809623.1">
    <property type="nucleotide sequence ID" value="NZ_VFPG01000001.1"/>
</dbReference>
<dbReference type="PANTHER" id="PTHR40254">
    <property type="entry name" value="BLR0577 PROTEIN"/>
    <property type="match status" value="1"/>
</dbReference>
<evidence type="ECO:0000259" key="1">
    <source>
        <dbReference type="Pfam" id="PF13454"/>
    </source>
</evidence>
<accession>A0A543FCH6</accession>
<dbReference type="InterPro" id="IPR036188">
    <property type="entry name" value="FAD/NAD-bd_sf"/>
</dbReference>